<proteinExistence type="predicted"/>
<dbReference type="EMBL" id="JNVC02000015">
    <property type="protein sequence ID" value="KEZ47952.1"/>
    <property type="molecule type" value="Genomic_DNA"/>
</dbReference>
<evidence type="ECO:0000259" key="1">
    <source>
        <dbReference type="Pfam" id="PF00561"/>
    </source>
</evidence>
<dbReference type="STRING" id="246786.GS18_0218385"/>
<dbReference type="InterPro" id="IPR000073">
    <property type="entry name" value="AB_hydrolase_1"/>
</dbReference>
<evidence type="ECO:0000313" key="3">
    <source>
        <dbReference type="Proteomes" id="UP000028549"/>
    </source>
</evidence>
<dbReference type="GO" id="GO:0046464">
    <property type="term" value="P:acylglycerol catabolic process"/>
    <property type="evidence" value="ECO:0007669"/>
    <property type="project" value="TreeGrafter"/>
</dbReference>
<reference evidence="2 3" key="1">
    <citation type="journal article" date="2005" name="Int. J. Syst. Evol. Microbiol.">
        <title>Bacillus cibi sp. nov., isolated from jeotgal, a traditional Korean fermented seafood.</title>
        <authorList>
            <person name="Yoon J.H."/>
            <person name="Lee C.H."/>
            <person name="Oh T.K."/>
        </authorList>
    </citation>
    <scope>NUCLEOTIDE SEQUENCE [LARGE SCALE GENOMIC DNA]</scope>
    <source>
        <strain evidence="2 3">DSM 16189</strain>
    </source>
</reference>
<dbReference type="PANTHER" id="PTHR43798:SF33">
    <property type="entry name" value="HYDROLASE, PUTATIVE (AFU_ORTHOLOGUE AFUA_2G14860)-RELATED"/>
    <property type="match status" value="1"/>
</dbReference>
<dbReference type="Pfam" id="PF00561">
    <property type="entry name" value="Abhydrolase_1"/>
    <property type="match status" value="1"/>
</dbReference>
<dbReference type="GO" id="GO:0016020">
    <property type="term" value="C:membrane"/>
    <property type="evidence" value="ECO:0007669"/>
    <property type="project" value="TreeGrafter"/>
</dbReference>
<evidence type="ECO:0000313" key="2">
    <source>
        <dbReference type="EMBL" id="KEZ47952.1"/>
    </source>
</evidence>
<dbReference type="SUPFAM" id="SSF53474">
    <property type="entry name" value="alpha/beta-Hydrolases"/>
    <property type="match status" value="1"/>
</dbReference>
<organism evidence="2 3">
    <name type="scientific">Metabacillus indicus</name>
    <name type="common">Bacillus indicus</name>
    <dbReference type="NCBI Taxonomy" id="246786"/>
    <lineage>
        <taxon>Bacteria</taxon>
        <taxon>Bacillati</taxon>
        <taxon>Bacillota</taxon>
        <taxon>Bacilli</taxon>
        <taxon>Bacillales</taxon>
        <taxon>Bacillaceae</taxon>
        <taxon>Metabacillus</taxon>
    </lineage>
</organism>
<comment type="caution">
    <text evidence="2">The sequence shown here is derived from an EMBL/GenBank/DDBJ whole genome shotgun (WGS) entry which is preliminary data.</text>
</comment>
<protein>
    <submittedName>
        <fullName evidence="2">Alpha/beta hydrolase</fullName>
    </submittedName>
</protein>
<dbReference type="GO" id="GO:0047372">
    <property type="term" value="F:monoacylglycerol lipase activity"/>
    <property type="evidence" value="ECO:0007669"/>
    <property type="project" value="TreeGrafter"/>
</dbReference>
<keyword evidence="2" id="KW-0378">Hydrolase</keyword>
<gene>
    <name evidence="2" type="ORF">GS18_0218385</name>
</gene>
<name>A0A084GKU0_METID</name>
<keyword evidence="3" id="KW-1185">Reference proteome</keyword>
<accession>A0A084GKU0</accession>
<sequence>MTLYEQKKYQAPGQLVEIDGRSMHVYTKGKGEHTILLLSGLGTAAPVLDFEPLVNELAKNHKVVVAEPFGYGWSDGTNKARTVENMVEEVRTALKRAGIKGPYVLMPHSVSGVYSMYYANAYPDEIEAIIGIDPTLPKAFEYFNEKAPSVPSFVRAASVLGAARWAAVFTPEDFLPIAGEGTYSEENLNMTKRIAAWKSYNKNVIDEANELNRNAEKTEVMTFPPHVPVMIFQAMDKDQKEKDEKIKAFYGDQMSPAEEHKLVSLTGHHYLHWTKSAEISEYTTEFLKK</sequence>
<dbReference type="InterPro" id="IPR029058">
    <property type="entry name" value="AB_hydrolase_fold"/>
</dbReference>
<dbReference type="InterPro" id="IPR050266">
    <property type="entry name" value="AB_hydrolase_sf"/>
</dbReference>
<dbReference type="AlphaFoldDB" id="A0A084GKU0"/>
<dbReference type="PANTHER" id="PTHR43798">
    <property type="entry name" value="MONOACYLGLYCEROL LIPASE"/>
    <property type="match status" value="1"/>
</dbReference>
<dbReference type="Gene3D" id="3.40.50.1820">
    <property type="entry name" value="alpha/beta hydrolase"/>
    <property type="match status" value="1"/>
</dbReference>
<dbReference type="Proteomes" id="UP000028549">
    <property type="component" value="Unassembled WGS sequence"/>
</dbReference>
<feature type="domain" description="AB hydrolase-1" evidence="1">
    <location>
        <begin position="34"/>
        <end position="269"/>
    </location>
</feature>